<dbReference type="RefSeq" id="WP_192395253.1">
    <property type="nucleotide sequence ID" value="NZ_CAJHIU010000003.1"/>
</dbReference>
<name>A0ABR9DH95_9GAMM</name>
<reference evidence="1 2" key="1">
    <citation type="submission" date="2020-09" db="EMBL/GenBank/DDBJ databases">
        <title>Methylomonas albis sp. nov. and Methylomonas fluvii sp. nov.: Two cold-adapted methanotrophs from the River Elbe and an amended description of Methylovulum psychrotolerans strain Eb1.</title>
        <authorList>
            <person name="Bussmann I.K."/>
            <person name="Klings K.-W."/>
            <person name="Warnstedt J."/>
            <person name="Hoppert M."/>
            <person name="Saborowski A."/>
            <person name="Horn F."/>
            <person name="Liebner S."/>
        </authorList>
    </citation>
    <scope>NUCLEOTIDE SEQUENCE [LARGE SCALE GENOMIC DNA]</scope>
    <source>
        <strain evidence="1 2">EbB</strain>
    </source>
</reference>
<keyword evidence="2" id="KW-1185">Reference proteome</keyword>
<evidence type="ECO:0000313" key="1">
    <source>
        <dbReference type="EMBL" id="MBD9362478.1"/>
    </source>
</evidence>
<dbReference type="Proteomes" id="UP000641152">
    <property type="component" value="Unassembled WGS sequence"/>
</dbReference>
<comment type="caution">
    <text evidence="1">The sequence shown here is derived from an EMBL/GenBank/DDBJ whole genome shotgun (WGS) entry which is preliminary data.</text>
</comment>
<evidence type="ECO:0000313" key="2">
    <source>
        <dbReference type="Proteomes" id="UP000641152"/>
    </source>
</evidence>
<organism evidence="1 2">
    <name type="scientific">Methylomonas fluvii</name>
    <dbReference type="NCBI Taxonomy" id="1854564"/>
    <lineage>
        <taxon>Bacteria</taxon>
        <taxon>Pseudomonadati</taxon>
        <taxon>Pseudomonadota</taxon>
        <taxon>Gammaproteobacteria</taxon>
        <taxon>Methylococcales</taxon>
        <taxon>Methylococcaceae</taxon>
        <taxon>Methylomonas</taxon>
    </lineage>
</organism>
<gene>
    <name evidence="1" type="ORF">EBB_18575</name>
</gene>
<proteinExistence type="predicted"/>
<dbReference type="EMBL" id="JACXST010000003">
    <property type="protein sequence ID" value="MBD9362478.1"/>
    <property type="molecule type" value="Genomic_DNA"/>
</dbReference>
<sequence length="178" mass="20396">MAGFIHVDRMILYASATTDNALKSLDKIDGCGMRHYAASEFVGFRPVGFTVQGVQARGDWLKCPVLSWYAHRYRVFYGRTTDVIMFSQRYFRAFVFVGRRMRGGAWLSRFEKIWLLPDWFFLGMSRFLILFVPFRRLAALLGAPGGLEPSVPLLQTRDEAVALSIAKVVRIAARHKPW</sequence>
<accession>A0ABR9DH95</accession>
<protein>
    <submittedName>
        <fullName evidence="1">Uncharacterized protein</fullName>
    </submittedName>
</protein>